<comment type="caution">
    <text evidence="1">The sequence shown here is derived from an EMBL/GenBank/DDBJ whole genome shotgun (WGS) entry which is preliminary data.</text>
</comment>
<dbReference type="AlphaFoldDB" id="A0A0F9BSV4"/>
<protein>
    <submittedName>
        <fullName evidence="1">Uncharacterized protein</fullName>
    </submittedName>
</protein>
<organism evidence="1">
    <name type="scientific">marine sediment metagenome</name>
    <dbReference type="NCBI Taxonomy" id="412755"/>
    <lineage>
        <taxon>unclassified sequences</taxon>
        <taxon>metagenomes</taxon>
        <taxon>ecological metagenomes</taxon>
    </lineage>
</organism>
<gene>
    <name evidence="1" type="ORF">LCGC14_2409230</name>
</gene>
<sequence length="84" mass="9873">MRPLNELEWDEDGGYWYDDIFGEGGGNDITPKEMLEYAADLEERLAEYENDETARRRADAFKIRQLKADILVLERKYRDAAQGR</sequence>
<reference evidence="1" key="1">
    <citation type="journal article" date="2015" name="Nature">
        <title>Complex archaea that bridge the gap between prokaryotes and eukaryotes.</title>
        <authorList>
            <person name="Spang A."/>
            <person name="Saw J.H."/>
            <person name="Jorgensen S.L."/>
            <person name="Zaremba-Niedzwiedzka K."/>
            <person name="Martijn J."/>
            <person name="Lind A.E."/>
            <person name="van Eijk R."/>
            <person name="Schleper C."/>
            <person name="Guy L."/>
            <person name="Ettema T.J."/>
        </authorList>
    </citation>
    <scope>NUCLEOTIDE SEQUENCE</scope>
</reference>
<evidence type="ECO:0000313" key="1">
    <source>
        <dbReference type="EMBL" id="KKL25049.1"/>
    </source>
</evidence>
<dbReference type="EMBL" id="LAZR01036363">
    <property type="protein sequence ID" value="KKL25049.1"/>
    <property type="molecule type" value="Genomic_DNA"/>
</dbReference>
<name>A0A0F9BSV4_9ZZZZ</name>
<accession>A0A0F9BSV4</accession>
<proteinExistence type="predicted"/>